<dbReference type="AlphaFoldDB" id="M2Z243"/>
<dbReference type="EMBL" id="KB446557">
    <property type="protein sequence ID" value="EME83890.1"/>
    <property type="molecule type" value="Genomic_DNA"/>
</dbReference>
<dbReference type="HOGENOM" id="CLU_1778293_0_0_1"/>
<dbReference type="RefSeq" id="XP_007924514.1">
    <property type="nucleotide sequence ID" value="XM_007926323.1"/>
</dbReference>
<dbReference type="KEGG" id="pfj:MYCFIDRAFT_172965"/>
<keyword evidence="2" id="KW-1185">Reference proteome</keyword>
<dbReference type="VEuPathDB" id="FungiDB:MYCFIDRAFT_172965"/>
<organism evidence="1 2">
    <name type="scientific">Pseudocercospora fijiensis (strain CIRAD86)</name>
    <name type="common">Black leaf streak disease fungus</name>
    <name type="synonym">Mycosphaerella fijiensis</name>
    <dbReference type="NCBI Taxonomy" id="383855"/>
    <lineage>
        <taxon>Eukaryota</taxon>
        <taxon>Fungi</taxon>
        <taxon>Dikarya</taxon>
        <taxon>Ascomycota</taxon>
        <taxon>Pezizomycotina</taxon>
        <taxon>Dothideomycetes</taxon>
        <taxon>Dothideomycetidae</taxon>
        <taxon>Mycosphaerellales</taxon>
        <taxon>Mycosphaerellaceae</taxon>
        <taxon>Pseudocercospora</taxon>
    </lineage>
</organism>
<protein>
    <submittedName>
        <fullName evidence="1">Uncharacterized protein</fullName>
    </submittedName>
</protein>
<accession>M2Z243</accession>
<dbReference type="GeneID" id="19332896"/>
<name>M2Z243_PSEFD</name>
<sequence length="146" mass="16636">MGIRCWDNGRKDNCGMHSPKSFEFQFQEAEYGYRYLKAKLGPSSQVLVLDESERILLHFPIEGLLLRSTARASQKEEVLAAVREQGRLDASAEISATPTTTRCTMLTESQHFTIDGFRHTFDHRSNTARGLLIGRIDRPLERPLQL</sequence>
<proteinExistence type="predicted"/>
<evidence type="ECO:0000313" key="2">
    <source>
        <dbReference type="Proteomes" id="UP000016932"/>
    </source>
</evidence>
<evidence type="ECO:0000313" key="1">
    <source>
        <dbReference type="EMBL" id="EME83890.1"/>
    </source>
</evidence>
<gene>
    <name evidence="1" type="ORF">MYCFIDRAFT_172965</name>
</gene>
<dbReference type="Proteomes" id="UP000016932">
    <property type="component" value="Unassembled WGS sequence"/>
</dbReference>
<reference evidence="1 2" key="1">
    <citation type="journal article" date="2012" name="PLoS Pathog.">
        <title>Diverse lifestyles and strategies of plant pathogenesis encoded in the genomes of eighteen Dothideomycetes fungi.</title>
        <authorList>
            <person name="Ohm R.A."/>
            <person name="Feau N."/>
            <person name="Henrissat B."/>
            <person name="Schoch C.L."/>
            <person name="Horwitz B.A."/>
            <person name="Barry K.W."/>
            <person name="Condon B.J."/>
            <person name="Copeland A.C."/>
            <person name="Dhillon B."/>
            <person name="Glaser F."/>
            <person name="Hesse C.N."/>
            <person name="Kosti I."/>
            <person name="LaButti K."/>
            <person name="Lindquist E.A."/>
            <person name="Lucas S."/>
            <person name="Salamov A.A."/>
            <person name="Bradshaw R.E."/>
            <person name="Ciuffetti L."/>
            <person name="Hamelin R.C."/>
            <person name="Kema G.H.J."/>
            <person name="Lawrence C."/>
            <person name="Scott J.A."/>
            <person name="Spatafora J.W."/>
            <person name="Turgeon B.G."/>
            <person name="de Wit P.J.G.M."/>
            <person name="Zhong S."/>
            <person name="Goodwin S.B."/>
            <person name="Grigoriev I.V."/>
        </authorList>
    </citation>
    <scope>NUCLEOTIDE SEQUENCE [LARGE SCALE GENOMIC DNA]</scope>
    <source>
        <strain evidence="1 2">CIRAD86</strain>
    </source>
</reference>